<evidence type="ECO:0000259" key="9">
    <source>
        <dbReference type="Pfam" id="PF00134"/>
    </source>
</evidence>
<dbReference type="SUPFAM" id="SSF47954">
    <property type="entry name" value="Cyclin-like"/>
    <property type="match status" value="1"/>
</dbReference>
<evidence type="ECO:0000256" key="6">
    <source>
        <dbReference type="ARBA" id="ARBA00025549"/>
    </source>
</evidence>
<dbReference type="PRINTS" id="PR00392">
    <property type="entry name" value="PROFILIN"/>
</dbReference>
<evidence type="ECO:0000313" key="11">
    <source>
        <dbReference type="Proteomes" id="UP000695562"/>
    </source>
</evidence>
<feature type="domain" description="Cyclin N-terminal" evidence="9">
    <location>
        <begin position="46"/>
        <end position="150"/>
    </location>
</feature>
<dbReference type="PRINTS" id="PR01640">
    <property type="entry name" value="PROFILINPLNT"/>
</dbReference>
<evidence type="ECO:0000256" key="8">
    <source>
        <dbReference type="SAM" id="Phobius"/>
    </source>
</evidence>
<dbReference type="SUPFAM" id="SSF55770">
    <property type="entry name" value="Profilin (actin-binding protein)"/>
    <property type="match status" value="1"/>
</dbReference>
<dbReference type="Pfam" id="PF00235">
    <property type="entry name" value="Profilin"/>
    <property type="match status" value="1"/>
</dbReference>
<comment type="function">
    <text evidence="6">Binds to actin and affects the structure of the cytoskeleton. At high concentrations, profilin prevents the polymerization of actin, whereas it enhances it at low concentrations. By binding to PIP2, it inhibits the formation of IP3 and DG.</text>
</comment>
<keyword evidence="4 7" id="KW-0009">Actin-binding</keyword>
<keyword evidence="3" id="KW-0963">Cytoplasm</keyword>
<protein>
    <recommendedName>
        <fullName evidence="7">Profilin</fullName>
    </recommendedName>
</protein>
<reference evidence="10" key="1">
    <citation type="submission" date="2020-01" db="EMBL/GenBank/DDBJ databases">
        <title>Development of genomics and gene disruption for Polysphondylium violaceum indicates a role for the polyketide synthase stlB in stalk morphogenesis.</title>
        <authorList>
            <person name="Narita B."/>
            <person name="Kawabe Y."/>
            <person name="Kin K."/>
            <person name="Saito T."/>
            <person name="Gibbs R."/>
            <person name="Kuspa A."/>
            <person name="Muzny D."/>
            <person name="Queller D."/>
            <person name="Richards S."/>
            <person name="Strassman J."/>
            <person name="Sucgang R."/>
            <person name="Worley K."/>
            <person name="Schaap P."/>
        </authorList>
    </citation>
    <scope>NUCLEOTIDE SEQUENCE</scope>
    <source>
        <strain evidence="10">QSvi11</strain>
    </source>
</reference>
<dbReference type="Gene3D" id="1.10.472.10">
    <property type="entry name" value="Cyclin-like"/>
    <property type="match status" value="2"/>
</dbReference>
<comment type="subcellular location">
    <subcellularLocation>
        <location evidence="1">Cytoplasm</location>
        <location evidence="1">Cytoskeleton</location>
    </subcellularLocation>
</comment>
<dbReference type="GO" id="GO:0003785">
    <property type="term" value="F:actin monomer binding"/>
    <property type="evidence" value="ECO:0007669"/>
    <property type="project" value="TreeGrafter"/>
</dbReference>
<keyword evidence="11" id="KW-1185">Reference proteome</keyword>
<dbReference type="PANTHER" id="PTHR11604">
    <property type="entry name" value="PROFILIN"/>
    <property type="match status" value="1"/>
</dbReference>
<proteinExistence type="inferred from homology"/>
<dbReference type="InterPro" id="IPR005455">
    <property type="entry name" value="PFN_euk"/>
</dbReference>
<dbReference type="Gene3D" id="3.30.450.30">
    <property type="entry name" value="Dynein light chain 2a, cytoplasmic"/>
    <property type="match status" value="1"/>
</dbReference>
<feature type="transmembrane region" description="Helical" evidence="8">
    <location>
        <begin position="189"/>
        <end position="209"/>
    </location>
</feature>
<dbReference type="Pfam" id="PF00134">
    <property type="entry name" value="Cyclin_N"/>
    <property type="match status" value="1"/>
</dbReference>
<evidence type="ECO:0000256" key="4">
    <source>
        <dbReference type="ARBA" id="ARBA00023203"/>
    </source>
</evidence>
<dbReference type="CDD" id="cd00148">
    <property type="entry name" value="PROF"/>
    <property type="match status" value="1"/>
</dbReference>
<keyword evidence="5" id="KW-0206">Cytoskeleton</keyword>
<dbReference type="InterPro" id="IPR036140">
    <property type="entry name" value="PFN_sf"/>
</dbReference>
<dbReference type="EMBL" id="AJWJ01000294">
    <property type="protein sequence ID" value="KAF2072277.1"/>
    <property type="molecule type" value="Genomic_DNA"/>
</dbReference>
<dbReference type="Proteomes" id="UP000695562">
    <property type="component" value="Unassembled WGS sequence"/>
</dbReference>
<organism evidence="10 11">
    <name type="scientific">Polysphondylium violaceum</name>
    <dbReference type="NCBI Taxonomy" id="133409"/>
    <lineage>
        <taxon>Eukaryota</taxon>
        <taxon>Amoebozoa</taxon>
        <taxon>Evosea</taxon>
        <taxon>Eumycetozoa</taxon>
        <taxon>Dictyostelia</taxon>
        <taxon>Dictyosteliales</taxon>
        <taxon>Dictyosteliaceae</taxon>
        <taxon>Polysphondylium</taxon>
    </lineage>
</organism>
<keyword evidence="8" id="KW-1133">Transmembrane helix</keyword>
<gene>
    <name evidence="10" type="ORF">CYY_006409</name>
</gene>
<comment type="similarity">
    <text evidence="2 7">Belongs to the profilin family.</text>
</comment>
<dbReference type="FunFam" id="3.30.450.30:FF:000001">
    <property type="entry name" value="Profilin"/>
    <property type="match status" value="1"/>
</dbReference>
<comment type="caution">
    <text evidence="10">The sequence shown here is derived from an EMBL/GenBank/DDBJ whole genome shotgun (WGS) entry which is preliminary data.</text>
</comment>
<name>A0A8J4PRX8_9MYCE</name>
<evidence type="ECO:0000256" key="3">
    <source>
        <dbReference type="ARBA" id="ARBA00022490"/>
    </source>
</evidence>
<dbReference type="InterPro" id="IPR048278">
    <property type="entry name" value="PFN"/>
</dbReference>
<evidence type="ECO:0000256" key="7">
    <source>
        <dbReference type="RuleBase" id="RU003909"/>
    </source>
</evidence>
<dbReference type="GO" id="GO:0030838">
    <property type="term" value="P:positive regulation of actin filament polymerization"/>
    <property type="evidence" value="ECO:0007669"/>
    <property type="project" value="UniProtKB-ARBA"/>
</dbReference>
<dbReference type="AlphaFoldDB" id="A0A8J4PRX8"/>
<evidence type="ECO:0000256" key="5">
    <source>
        <dbReference type="ARBA" id="ARBA00023212"/>
    </source>
</evidence>
<dbReference type="GO" id="GO:0030837">
    <property type="term" value="P:negative regulation of actin filament polymerization"/>
    <property type="evidence" value="ECO:0007669"/>
    <property type="project" value="UniProtKB-ARBA"/>
</dbReference>
<dbReference type="GO" id="GO:0045010">
    <property type="term" value="P:actin nucleation"/>
    <property type="evidence" value="ECO:0007669"/>
    <property type="project" value="UniProtKB-ARBA"/>
</dbReference>
<dbReference type="InterPro" id="IPR006671">
    <property type="entry name" value="Cyclin_N"/>
</dbReference>
<dbReference type="InterPro" id="IPR036915">
    <property type="entry name" value="Cyclin-like_sf"/>
</dbReference>
<evidence type="ECO:0000256" key="2">
    <source>
        <dbReference type="ARBA" id="ARBA00010058"/>
    </source>
</evidence>
<evidence type="ECO:0000256" key="1">
    <source>
        <dbReference type="ARBA" id="ARBA00004245"/>
    </source>
</evidence>
<keyword evidence="8" id="KW-0812">Transmembrane</keyword>
<evidence type="ECO:0000313" key="10">
    <source>
        <dbReference type="EMBL" id="KAF2072277.1"/>
    </source>
</evidence>
<sequence length="350" mass="40341">MNIELVGDIVKNDSSFYFTELYHYLIFNEEKWRDYNQLYPFPDESIISSLFCLAKKFSIDTSNVHYSICLIQRFLGLLEINKNKINLKRKTNSIYILQMSICALNLSCKIKNMYWNQSNIFKQIIQLYFEDKEYSSMELEFLDIIKFYLRVPMLSDFYDFFIELFHLQPMDKEIYQSILNIIYFKPKDFLYKPFTLLTFAIICFILILNNRNDTKYYLKWDYIKMSWQQYVDGNLIGAGLKQACILGAADGGVWATSAGFSLKAGEGATFASNYKDVTKFTANGIVANGVKYFVLKSDPRSVYGKQGAGGIVLVKTTQAILVGIYDEKLQPGAAAFAVEKVADYLIDSGY</sequence>
<dbReference type="OrthoDB" id="421374at2759"/>
<dbReference type="PANTHER" id="PTHR11604:SF0">
    <property type="entry name" value="PROFILIN"/>
    <property type="match status" value="1"/>
</dbReference>
<dbReference type="SMART" id="SM00392">
    <property type="entry name" value="PROF"/>
    <property type="match status" value="1"/>
</dbReference>
<accession>A0A8J4PRX8</accession>
<dbReference type="GO" id="GO:0005938">
    <property type="term" value="C:cell cortex"/>
    <property type="evidence" value="ECO:0007669"/>
    <property type="project" value="TreeGrafter"/>
</dbReference>
<dbReference type="GO" id="GO:0005856">
    <property type="term" value="C:cytoskeleton"/>
    <property type="evidence" value="ECO:0007669"/>
    <property type="project" value="UniProtKB-SubCell"/>
</dbReference>
<keyword evidence="8" id="KW-0472">Membrane</keyword>